<evidence type="ECO:0000313" key="6">
    <source>
        <dbReference type="Proteomes" id="UP000823775"/>
    </source>
</evidence>
<dbReference type="Pfam" id="PF20235">
    <property type="entry name" value="PIR2-like_helical"/>
    <property type="match status" value="1"/>
</dbReference>
<feature type="compositionally biased region" description="Polar residues" evidence="3">
    <location>
        <begin position="401"/>
        <end position="421"/>
    </location>
</feature>
<feature type="region of interest" description="Disordered" evidence="3">
    <location>
        <begin position="1"/>
        <end position="34"/>
    </location>
</feature>
<feature type="compositionally biased region" description="Low complexity" evidence="3">
    <location>
        <begin position="371"/>
        <end position="380"/>
    </location>
</feature>
<keyword evidence="2" id="KW-0175">Coiled coil</keyword>
<evidence type="ECO:0000259" key="4">
    <source>
        <dbReference type="PROSITE" id="PS50089"/>
    </source>
</evidence>
<feature type="coiled-coil region" evidence="2">
    <location>
        <begin position="506"/>
        <end position="582"/>
    </location>
</feature>
<dbReference type="PANTHER" id="PTHR46405">
    <property type="entry name" value="OS05G0141500 PROTEIN"/>
    <property type="match status" value="1"/>
</dbReference>
<dbReference type="Proteomes" id="UP000823775">
    <property type="component" value="Unassembled WGS sequence"/>
</dbReference>
<organism evidence="5 6">
    <name type="scientific">Datura stramonium</name>
    <name type="common">Jimsonweed</name>
    <name type="synonym">Common thornapple</name>
    <dbReference type="NCBI Taxonomy" id="4076"/>
    <lineage>
        <taxon>Eukaryota</taxon>
        <taxon>Viridiplantae</taxon>
        <taxon>Streptophyta</taxon>
        <taxon>Embryophyta</taxon>
        <taxon>Tracheophyta</taxon>
        <taxon>Spermatophyta</taxon>
        <taxon>Magnoliopsida</taxon>
        <taxon>eudicotyledons</taxon>
        <taxon>Gunneridae</taxon>
        <taxon>Pentapetalae</taxon>
        <taxon>asterids</taxon>
        <taxon>lamiids</taxon>
        <taxon>Solanales</taxon>
        <taxon>Solanaceae</taxon>
        <taxon>Solanoideae</taxon>
        <taxon>Datureae</taxon>
        <taxon>Datura</taxon>
    </lineage>
</organism>
<evidence type="ECO:0000256" key="2">
    <source>
        <dbReference type="SAM" id="Coils"/>
    </source>
</evidence>
<sequence>MVDDNSSDDANEKSSVVSDQEKGSRNKRKFVSELTQETPADLPVLSLTEFPRYELLEEKLKGSLNEIESSNGGCPQSNEIQEVERSPDADWEDPTTCQLQELLSQNLSAIFQSAVNRIAECGYSEEIAERVILRSGLYHGKKDAVSNIVDGALALLSREKDFDTARHPVFADLPSLVEYTLLEMICVLREVKPALTVVEAMWILLISDLNLVHACTVEGDLLVELCSQESPGNSPSGLKLSQSKTEASENTQSNPDKQPKPSISNAQTLQSKVPVASAAPQEPKSKNSHVRQAAKGKGSSVPLPKAEAKSKAAVLEDISEAGRKASSLNSKKDFLRRKTIQFEKNCKGRKARNMQASLSALGNLVLEKSLNSSGSSGAAKKSSRSKVNTSVKSNKPLAEASSDSPCPSTSIAPATDTSSVPPMQDNVDKKDPASLALEPKSSVKAPDNTTISSAVPDYYAGIPYDESLGKYVPQNERDEAILLLTPHMNTLQKELQRWSDWANEKVMQATRRLGKDQAELKMLREEKEAVKKAYKEKQMLEENTIRRFVELEQTLVNTNAQIETANSVIDSLEGQNVKLKKKMEVLKFSTAVSTINMHKALAKEQETVKKCQAGEVEKRSLQEEFSTLKHETADLQQQQEKAKKRLDQFEVLWQQEERVKQRFLQQADSLKAEREQLSFQGKVEEDNLREKAEKKMQKCIEDIEKLESEISQLSLQSERSKIEALRRGTPQMTKGLADYGGSSSSAAVKMERECVMCMSEQRSVVFLPCAHQVLCADCNVLHEKKGMEECPSCRTPINKRITVRFADS</sequence>
<dbReference type="InterPro" id="IPR001841">
    <property type="entry name" value="Znf_RING"/>
</dbReference>
<evidence type="ECO:0000256" key="1">
    <source>
        <dbReference type="PROSITE-ProRule" id="PRU00175"/>
    </source>
</evidence>
<feature type="compositionally biased region" description="Polar residues" evidence="3">
    <location>
        <begin position="66"/>
        <end position="80"/>
    </location>
</feature>
<name>A0ABS8UNV2_DATST</name>
<comment type="caution">
    <text evidence="5">The sequence shown here is derived from an EMBL/GenBank/DDBJ whole genome shotgun (WGS) entry which is preliminary data.</text>
</comment>
<feature type="domain" description="RING-type" evidence="4">
    <location>
        <begin position="754"/>
        <end position="794"/>
    </location>
</feature>
<feature type="region of interest" description="Disordered" evidence="3">
    <location>
        <begin position="230"/>
        <end position="306"/>
    </location>
</feature>
<keyword evidence="1" id="KW-0862">Zinc</keyword>
<dbReference type="PROSITE" id="PS50089">
    <property type="entry name" value="ZF_RING_2"/>
    <property type="match status" value="1"/>
</dbReference>
<keyword evidence="6" id="KW-1185">Reference proteome</keyword>
<accession>A0ABS8UNV2</accession>
<dbReference type="PANTHER" id="PTHR46405:SF9">
    <property type="entry name" value="E3 UBIQUITIN-PROTEIN LIGASE RF298"/>
    <property type="match status" value="1"/>
</dbReference>
<keyword evidence="1" id="KW-0863">Zinc-finger</keyword>
<feature type="region of interest" description="Disordered" evidence="3">
    <location>
        <begin position="66"/>
        <end position="93"/>
    </location>
</feature>
<dbReference type="Pfam" id="PF13920">
    <property type="entry name" value="zf-C3HC4_3"/>
    <property type="match status" value="1"/>
</dbReference>
<reference evidence="5 6" key="1">
    <citation type="journal article" date="2021" name="BMC Genomics">
        <title>Datura genome reveals duplications of psychoactive alkaloid biosynthetic genes and high mutation rate following tissue culture.</title>
        <authorList>
            <person name="Rajewski A."/>
            <person name="Carter-House D."/>
            <person name="Stajich J."/>
            <person name="Litt A."/>
        </authorList>
    </citation>
    <scope>NUCLEOTIDE SEQUENCE [LARGE SCALE GENOMIC DNA]</scope>
    <source>
        <strain evidence="5">AR-01</strain>
    </source>
</reference>
<feature type="coiled-coil region" evidence="2">
    <location>
        <begin position="618"/>
        <end position="723"/>
    </location>
</feature>
<dbReference type="CDD" id="cd23128">
    <property type="entry name" value="RING-HC_MIP1-like"/>
    <property type="match status" value="1"/>
</dbReference>
<dbReference type="EMBL" id="JACEIK010002168">
    <property type="protein sequence ID" value="MCD9559556.1"/>
    <property type="molecule type" value="Genomic_DNA"/>
</dbReference>
<feature type="region of interest" description="Disordered" evidence="3">
    <location>
        <begin position="371"/>
        <end position="431"/>
    </location>
</feature>
<evidence type="ECO:0000313" key="5">
    <source>
        <dbReference type="EMBL" id="MCD9559556.1"/>
    </source>
</evidence>
<dbReference type="InterPro" id="IPR046934">
    <property type="entry name" value="PIR2-like"/>
</dbReference>
<feature type="compositionally biased region" description="Polar residues" evidence="3">
    <location>
        <begin position="230"/>
        <end position="271"/>
    </location>
</feature>
<dbReference type="SUPFAM" id="SSF57850">
    <property type="entry name" value="RING/U-box"/>
    <property type="match status" value="1"/>
</dbReference>
<evidence type="ECO:0000256" key="3">
    <source>
        <dbReference type="SAM" id="MobiDB-lite"/>
    </source>
</evidence>
<dbReference type="InterPro" id="IPR013083">
    <property type="entry name" value="Znf_RING/FYVE/PHD"/>
</dbReference>
<keyword evidence="1" id="KW-0479">Metal-binding</keyword>
<dbReference type="InterPro" id="IPR046527">
    <property type="entry name" value="PIR2-like_helical"/>
</dbReference>
<protein>
    <recommendedName>
        <fullName evidence="4">RING-type domain-containing protein</fullName>
    </recommendedName>
</protein>
<proteinExistence type="predicted"/>
<dbReference type="Gene3D" id="3.30.40.10">
    <property type="entry name" value="Zinc/RING finger domain, C3HC4 (zinc finger)"/>
    <property type="match status" value="1"/>
</dbReference>
<gene>
    <name evidence="5" type="ORF">HAX54_017558</name>
</gene>